<feature type="region of interest" description="Disordered" evidence="1">
    <location>
        <begin position="1508"/>
        <end position="1558"/>
    </location>
</feature>
<dbReference type="GO" id="GO:0035097">
    <property type="term" value="C:histone methyltransferase complex"/>
    <property type="evidence" value="ECO:0007669"/>
    <property type="project" value="TreeGrafter"/>
</dbReference>
<feature type="region of interest" description="Disordered" evidence="1">
    <location>
        <begin position="1410"/>
        <end position="1450"/>
    </location>
</feature>
<feature type="region of interest" description="Disordered" evidence="1">
    <location>
        <begin position="1745"/>
        <end position="2106"/>
    </location>
</feature>
<feature type="compositionally biased region" description="Basic and acidic residues" evidence="1">
    <location>
        <begin position="803"/>
        <end position="814"/>
    </location>
</feature>
<feature type="domain" description="Nuclear receptor coactivator 6 TRADD-N" evidence="2">
    <location>
        <begin position="38"/>
        <end position="116"/>
    </location>
</feature>
<evidence type="ECO:0000313" key="4">
    <source>
        <dbReference type="Proteomes" id="UP000283509"/>
    </source>
</evidence>
<feature type="compositionally biased region" description="Low complexity" evidence="1">
    <location>
        <begin position="2032"/>
        <end position="2055"/>
    </location>
</feature>
<feature type="compositionally biased region" description="Polar residues" evidence="1">
    <location>
        <begin position="1133"/>
        <end position="1155"/>
    </location>
</feature>
<feature type="compositionally biased region" description="Basic and acidic residues" evidence="1">
    <location>
        <begin position="2056"/>
        <end position="2077"/>
    </location>
</feature>
<feature type="compositionally biased region" description="Low complexity" evidence="1">
    <location>
        <begin position="985"/>
        <end position="995"/>
    </location>
</feature>
<feature type="region of interest" description="Disordered" evidence="1">
    <location>
        <begin position="955"/>
        <end position="1386"/>
    </location>
</feature>
<dbReference type="GO" id="GO:0045944">
    <property type="term" value="P:positive regulation of transcription by RNA polymerase II"/>
    <property type="evidence" value="ECO:0007669"/>
    <property type="project" value="TreeGrafter"/>
</dbReference>
<dbReference type="GO" id="GO:0005667">
    <property type="term" value="C:transcription regulator complex"/>
    <property type="evidence" value="ECO:0007669"/>
    <property type="project" value="TreeGrafter"/>
</dbReference>
<dbReference type="InterPro" id="IPR026638">
    <property type="entry name" value="NCOA6"/>
</dbReference>
<feature type="compositionally biased region" description="Basic and acidic residues" evidence="1">
    <location>
        <begin position="188"/>
        <end position="198"/>
    </location>
</feature>
<feature type="compositionally biased region" description="Low complexity" evidence="1">
    <location>
        <begin position="1275"/>
        <end position="1308"/>
    </location>
</feature>
<feature type="compositionally biased region" description="Low complexity" evidence="1">
    <location>
        <begin position="2012"/>
        <end position="2023"/>
    </location>
</feature>
<feature type="compositionally biased region" description="Low complexity" evidence="1">
    <location>
        <begin position="1029"/>
        <end position="1039"/>
    </location>
</feature>
<dbReference type="OrthoDB" id="5967287at2759"/>
<proteinExistence type="predicted"/>
<feature type="compositionally biased region" description="Low complexity" evidence="1">
    <location>
        <begin position="1338"/>
        <end position="1386"/>
    </location>
</feature>
<feature type="compositionally biased region" description="Low complexity" evidence="1">
    <location>
        <begin position="352"/>
        <end position="388"/>
    </location>
</feature>
<dbReference type="Proteomes" id="UP000283509">
    <property type="component" value="Unassembled WGS sequence"/>
</dbReference>
<comment type="caution">
    <text evidence="3">The sequence shown here is derived from an EMBL/GenBank/DDBJ whole genome shotgun (WGS) entry which is preliminary data.</text>
</comment>
<feature type="compositionally biased region" description="Low complexity" evidence="1">
    <location>
        <begin position="619"/>
        <end position="634"/>
    </location>
</feature>
<feature type="region of interest" description="Disordered" evidence="1">
    <location>
        <begin position="188"/>
        <end position="242"/>
    </location>
</feature>
<feature type="compositionally biased region" description="Basic residues" evidence="1">
    <location>
        <begin position="815"/>
        <end position="824"/>
    </location>
</feature>
<sequence length="2106" mass="222229">MHRKQQRRACCSGIYTDGTKERPGALGVLHPEPMKDSTWFVRKVEPWNSVRVTFSIPREAAVRLHQLAQAGDQALRQLGILSVQVEGDQVISLKVAGPNNESTEIVLRTDGGASDGAGPSSVARSVTTALGSAGLMTGAAQPTEVVAAPPYRSVAPNVVAPVGDSIPLTPRPMPQVRPPFPYASMNHAEKTRQGRELQHQQPSGSAPVSHAVPGVGQRPIYNPPPPYPNHDPTQLRSAGAPVQRPPVPQVNGTQYVVSQASGGGSVSQPGTQVLPSVVQASANQTVTGGFPVSVSQTVNNRAVPAQPGKLGQRTGGNVVKNSPLLVDLLRQPDHQPGVGVSKTKVVIGGSPHGSPAPASPSSRSTTSTPSSDSLPHTPLNLPLPAVPALSPPPASSTTYSAAIPASGLTGVASSNQFSSAYTVRAKDGVHTHQQVYSGGSVITSTVTPHPRLPSSVGGGLQQHPQATGQPPPGPRPHYNAEQRRLSTGTAPNMHTRMPVQTPARSSSMGETKPVSPSPPQLGSGGKESQYLINPNTGLLEPRPSESSDSEPEVRPPSPMVEDVRSNSLGSDEESNMSAPSRKETDQSDSETSRMSVHSVESKKAAVNQDRSKSRDRDSSPGSSRENSVVSSGSSDVAIRLKLKIGKEPITQATFVPNAKKSDRKEIANSSSGSQPGNEPRVPKLHIKFDSNQAVIVNPGDGRRGQEKDGAKEDKSKRRSYRNKSRSSESDSDSGRVRALKVKGSKAIGDESSNALKFMDVKKVKMEMDMEENPLKVKVKEGVEGRLKIPRTLEDNRLSGMKSESSKISKPETKLKTRIKTKQPIRKVGDLNSMGEIASHKILETLPPSITKVAALHTQQPHRNPSSSSQSSLVSSAAGTSLSAVSSGTSSQPAGELFKAELEKRGSEIIRKSEIKNDLEKNSADSLINRLRLMNGDVTHGENKLLMGRIRQKTAGGSKLTIKRKGSGETHTLESLKKDLPEVPVSSQSESTNSNSGVKVESKVMETPEKVKQEVKCEEKSESNEPHIPSVNSSSSCDTSVKQEPEQTKVLEQAKGPDFPGSVILTKSEVESPDGTPKGEHGSGQGGEDSGIESMDALSEKSPNQSDQSPSRREDKECEAFHEKSDKAPVSKGESVSTCRSNVTPSIAGNSTQEEPNLSAKIEIKSENVEEQEEGETTKSENDSTTAKCSTQQCESPKDKSDTTECRQTDTNTTAQESCIKSEEQPTKSVQEVTSPKELPVPVADIKNESIESVTPGQADDESKGCETNLSSFPDPSTSCSTSLPSGSTPLVPVSSFSSTCSSISSPASLTVSQPSPVKSPQTSLPVSVKTEPVTTDTVPAVSQASSESSVNNSSSPTPPSSVSTLPTQTSSSTADVTPTSSSSSTANLLTLTNTTNTTSTVLSTTFTVPTLSVSTPSTPTSTPTSPTSPTSSSPSSYTPDTPSLTVTSNTTCTTVTSTPVSTFSSTFTPITTVHSIPSVPDTPKTTSSSTTSILSSSKPSLLALTLTRPQTSSAPSQPSSTQVASPPAVDKVASSPAPNDSCCTISTSSSSSSQPTVTSTTTVAATTTSAKLVTLKPSTSQGQVSTPLNLPPGTTFRLVALPGKSAMAPTTSPVKVVVSPMKGQLSQQVTSGIGSMTVVTVKPVVMATGGAKNSHLLQTLSVSKTEESSPPSLLKAHLTAPTLTTAAQALATSVTNSATTPIVSSTMANGDDTEDLDFVGFSSSPQVKLLQPSELKREILKTEVGETRRAESCKSPEVVSPTGDEPTPMRVHPPLYTYGNRERKKDVESDAEDKEKEDGKSMSECEGSSDLKCSDLSELDKEKEEGVKPKTKEKKFDALSIEIPPTDPTLPDDKRLTRSTRHSARLASPKVSSPGAELSPKVDRRSPASMSSMGKPSPVPVLRPSVSPATRGTKRRRHESESSNASSVNEETQEPATKSTRRKPPDKIGGEKEECQKVKVTKPKEADGETKSSKDEEDSSGDESLEGGSTKKRNPSAASTSTNEDEDDSRPSSRSSRTSCKASARSRERQSSAESTGTTRDTTPTRRTPRQNNRAPNKEKSPEPAKEKGQDKEKDKSPVQGAKTRKESDPSEPDASNRRKTRSTAT</sequence>
<organism evidence="3 4">
    <name type="scientific">Penaeus vannamei</name>
    <name type="common">Whiteleg shrimp</name>
    <name type="synonym">Litopenaeus vannamei</name>
    <dbReference type="NCBI Taxonomy" id="6689"/>
    <lineage>
        <taxon>Eukaryota</taxon>
        <taxon>Metazoa</taxon>
        <taxon>Ecdysozoa</taxon>
        <taxon>Arthropoda</taxon>
        <taxon>Crustacea</taxon>
        <taxon>Multicrustacea</taxon>
        <taxon>Malacostraca</taxon>
        <taxon>Eumalacostraca</taxon>
        <taxon>Eucarida</taxon>
        <taxon>Decapoda</taxon>
        <taxon>Dendrobranchiata</taxon>
        <taxon>Penaeoidea</taxon>
        <taxon>Penaeidae</taxon>
        <taxon>Penaeus</taxon>
    </lineage>
</organism>
<evidence type="ECO:0000256" key="1">
    <source>
        <dbReference type="SAM" id="MobiDB-lite"/>
    </source>
</evidence>
<feature type="region of interest" description="Disordered" evidence="1">
    <location>
        <begin position="331"/>
        <end position="398"/>
    </location>
</feature>
<dbReference type="STRING" id="6689.A0A3R7M1Y2"/>
<feature type="compositionally biased region" description="Basic and acidic residues" evidence="1">
    <location>
        <begin position="725"/>
        <end position="735"/>
    </location>
</feature>
<feature type="compositionally biased region" description="Basic and acidic residues" evidence="1">
    <location>
        <begin position="1195"/>
        <end position="1207"/>
    </location>
</feature>
<feature type="compositionally biased region" description="Polar residues" evidence="1">
    <location>
        <begin position="1182"/>
        <end position="1194"/>
    </location>
</feature>
<feature type="compositionally biased region" description="Basic and acidic residues" evidence="1">
    <location>
        <begin position="1812"/>
        <end position="1837"/>
    </location>
</feature>
<reference evidence="3 4" key="1">
    <citation type="submission" date="2018-04" db="EMBL/GenBank/DDBJ databases">
        <authorList>
            <person name="Zhang X."/>
            <person name="Yuan J."/>
            <person name="Li F."/>
            <person name="Xiang J."/>
        </authorList>
    </citation>
    <scope>NUCLEOTIDE SEQUENCE [LARGE SCALE GENOMIC DNA]</scope>
    <source>
        <tissue evidence="3">Muscle</tissue>
    </source>
</reference>
<feature type="compositionally biased region" description="Low complexity" evidence="1">
    <location>
        <begin position="1482"/>
        <end position="1494"/>
    </location>
</feature>
<feature type="compositionally biased region" description="Basic and acidic residues" evidence="1">
    <location>
        <begin position="599"/>
        <end position="618"/>
    </location>
</feature>
<reference evidence="3 4" key="2">
    <citation type="submission" date="2019-01" db="EMBL/GenBank/DDBJ databases">
        <title>The decoding of complex shrimp genome reveals the adaptation for benthos swimmer, frequently molting mechanism and breeding impact on genome.</title>
        <authorList>
            <person name="Sun Y."/>
            <person name="Gao Y."/>
            <person name="Yu Y."/>
        </authorList>
    </citation>
    <scope>NUCLEOTIDE SEQUENCE [LARGE SCALE GENOMIC DNA]</scope>
    <source>
        <tissue evidence="3">Muscle</tissue>
    </source>
</reference>
<accession>A0A3R7M1Y2</accession>
<dbReference type="GO" id="GO:0003713">
    <property type="term" value="F:transcription coactivator activity"/>
    <property type="evidence" value="ECO:0007669"/>
    <property type="project" value="InterPro"/>
</dbReference>
<dbReference type="InterPro" id="IPR032715">
    <property type="entry name" value="NCOA6_TRADD-N"/>
</dbReference>
<feature type="compositionally biased region" description="Low complexity" evidence="1">
    <location>
        <begin position="1541"/>
        <end position="1558"/>
    </location>
</feature>
<keyword evidence="4" id="KW-1185">Reference proteome</keyword>
<feature type="region of interest" description="Disordered" evidence="1">
    <location>
        <begin position="441"/>
        <end position="745"/>
    </location>
</feature>
<feature type="compositionally biased region" description="Basic and acidic residues" evidence="1">
    <location>
        <begin position="700"/>
        <end position="715"/>
    </location>
</feature>
<feature type="compositionally biased region" description="Polar residues" evidence="1">
    <location>
        <begin position="667"/>
        <end position="676"/>
    </location>
</feature>
<feature type="compositionally biased region" description="Basic and acidic residues" evidence="1">
    <location>
        <begin position="965"/>
        <end position="980"/>
    </location>
</feature>
<protein>
    <recommendedName>
        <fullName evidence="2">Nuclear receptor coactivator 6 TRADD-N domain-containing protein</fullName>
    </recommendedName>
</protein>
<feature type="non-terminal residue" evidence="3">
    <location>
        <position position="2106"/>
    </location>
</feature>
<feature type="compositionally biased region" description="Basic and acidic residues" evidence="1">
    <location>
        <begin position="999"/>
        <end position="1024"/>
    </location>
</feature>
<feature type="compositionally biased region" description="Polar residues" evidence="1">
    <location>
        <begin position="1208"/>
        <end position="1218"/>
    </location>
</feature>
<feature type="compositionally biased region" description="Basic and acidic residues" evidence="1">
    <location>
        <begin position="1780"/>
        <end position="1803"/>
    </location>
</feature>
<feature type="region of interest" description="Disordered" evidence="1">
    <location>
        <begin position="789"/>
        <end position="831"/>
    </location>
</feature>
<evidence type="ECO:0000313" key="3">
    <source>
        <dbReference type="EMBL" id="ROT70699.1"/>
    </source>
</evidence>
<evidence type="ECO:0000259" key="2">
    <source>
        <dbReference type="Pfam" id="PF13820"/>
    </source>
</evidence>
<feature type="compositionally biased region" description="Polar residues" evidence="1">
    <location>
        <begin position="1265"/>
        <end position="1274"/>
    </location>
</feature>
<name>A0A3R7M1Y2_PENVA</name>
<feature type="compositionally biased region" description="Basic and acidic residues" evidence="1">
    <location>
        <begin position="1109"/>
        <end position="1128"/>
    </location>
</feature>
<gene>
    <name evidence="3" type="ORF">C7M84_011021</name>
</gene>
<feature type="region of interest" description="Disordered" evidence="1">
    <location>
        <begin position="1472"/>
        <end position="1494"/>
    </location>
</feature>
<feature type="compositionally biased region" description="Acidic residues" evidence="1">
    <location>
        <begin position="1975"/>
        <end position="1985"/>
    </location>
</feature>
<feature type="compositionally biased region" description="Basic and acidic residues" evidence="1">
    <location>
        <begin position="1745"/>
        <end position="1754"/>
    </location>
</feature>
<feature type="compositionally biased region" description="Low complexity" evidence="1">
    <location>
        <begin position="1508"/>
        <end position="1529"/>
    </location>
</feature>
<feature type="compositionally biased region" description="Basic and acidic residues" evidence="1">
    <location>
        <begin position="1943"/>
        <end position="1974"/>
    </location>
</feature>
<dbReference type="Pfam" id="PF13820">
    <property type="entry name" value="NCOA6_TRADD-N"/>
    <property type="match status" value="1"/>
</dbReference>
<dbReference type="EMBL" id="QCYY01002398">
    <property type="protein sequence ID" value="ROT70699.1"/>
    <property type="molecule type" value="Genomic_DNA"/>
</dbReference>
<dbReference type="PANTHER" id="PTHR15690:SF0">
    <property type="entry name" value="NUCLEAR RECEPTOR COACTIVATOR 6"/>
    <property type="match status" value="1"/>
</dbReference>
<dbReference type="PANTHER" id="PTHR15690">
    <property type="entry name" value="NUCLEAR RECEPTOR COACTIVATOR 6"/>
    <property type="match status" value="1"/>
</dbReference>
<feature type="compositionally biased region" description="Polar residues" evidence="1">
    <location>
        <begin position="1309"/>
        <end position="1325"/>
    </location>
</feature>